<dbReference type="GO" id="GO:0019693">
    <property type="term" value="P:ribose phosphate metabolic process"/>
    <property type="evidence" value="ECO:0007669"/>
    <property type="project" value="TreeGrafter"/>
</dbReference>
<evidence type="ECO:0000313" key="4">
    <source>
        <dbReference type="EMBL" id="CAI8057643.1"/>
    </source>
</evidence>
<dbReference type="SUPFAM" id="SSF55811">
    <property type="entry name" value="Nudix"/>
    <property type="match status" value="1"/>
</dbReference>
<dbReference type="AlphaFoldDB" id="A0AA35U014"/>
<organism evidence="4 5">
    <name type="scientific">Geodia barretti</name>
    <name type="common">Barrett's horny sponge</name>
    <dbReference type="NCBI Taxonomy" id="519541"/>
    <lineage>
        <taxon>Eukaryota</taxon>
        <taxon>Metazoa</taxon>
        <taxon>Porifera</taxon>
        <taxon>Demospongiae</taxon>
        <taxon>Heteroscleromorpha</taxon>
        <taxon>Tetractinellida</taxon>
        <taxon>Astrophorina</taxon>
        <taxon>Geodiidae</taxon>
        <taxon>Geodia</taxon>
    </lineage>
</organism>
<dbReference type="InterPro" id="IPR015797">
    <property type="entry name" value="NUDIX_hydrolase-like_dom_sf"/>
</dbReference>
<dbReference type="CDD" id="cd18887">
    <property type="entry name" value="NUDIX_UGPPase_Nudt14"/>
    <property type="match status" value="1"/>
</dbReference>
<keyword evidence="5" id="KW-1185">Reference proteome</keyword>
<accession>A0AA35U014</accession>
<dbReference type="PANTHER" id="PTHR11839">
    <property type="entry name" value="UDP/ADP-SUGAR PYROPHOSPHATASE"/>
    <property type="match status" value="1"/>
</dbReference>
<dbReference type="Gene3D" id="3.90.79.10">
    <property type="entry name" value="Nucleoside Triphosphate Pyrophosphohydrolase"/>
    <property type="match status" value="1"/>
</dbReference>
<gene>
    <name evidence="4" type="ORF">GBAR_LOCUS31412</name>
</gene>
<keyword evidence="1" id="KW-0378">Hydrolase</keyword>
<dbReference type="GO" id="GO:0006753">
    <property type="term" value="P:nucleoside phosphate metabolic process"/>
    <property type="evidence" value="ECO:0007669"/>
    <property type="project" value="TreeGrafter"/>
</dbReference>
<dbReference type="Proteomes" id="UP001174909">
    <property type="component" value="Unassembled WGS sequence"/>
</dbReference>
<dbReference type="PANTHER" id="PTHR11839:SF15">
    <property type="entry name" value="URIDINE DIPHOSPHATE GLUCOSE PYROPHOSPHATASE NUDT14"/>
    <property type="match status" value="1"/>
</dbReference>
<sequence>MENIEDIRIRPCTNSKYVQPFRVLYKQNGKESLWDCVKMHDSLGILVYNKTRNAFVIVKQFRPPVYMSKNRGMWKNSEVFPNSLSQKSSSSNPDTEPSSKKQKIDSTAGAPEKEGEASAAQTWGPSHEGCTYELCAGLVDKDLPLELIAKEEILEETGYDVPAESLEKISWHHSSIGTAGTKMYLFYCEVTDEMLINSGGGNKTEGESIEVVYVPLEKSLETVFDDALSKSSSLCFGFLWFDKYKRHLLNNT</sequence>
<evidence type="ECO:0000256" key="2">
    <source>
        <dbReference type="SAM" id="MobiDB-lite"/>
    </source>
</evidence>
<feature type="compositionally biased region" description="Low complexity" evidence="2">
    <location>
        <begin position="83"/>
        <end position="96"/>
    </location>
</feature>
<proteinExistence type="predicted"/>
<dbReference type="GO" id="GO:0008768">
    <property type="term" value="F:UDP-sugar diphosphatase activity"/>
    <property type="evidence" value="ECO:0007669"/>
    <property type="project" value="TreeGrafter"/>
</dbReference>
<reference evidence="4" key="1">
    <citation type="submission" date="2023-03" db="EMBL/GenBank/DDBJ databases">
        <authorList>
            <person name="Steffen K."/>
            <person name="Cardenas P."/>
        </authorList>
    </citation>
    <scope>NUCLEOTIDE SEQUENCE</scope>
</reference>
<name>A0AA35U014_GEOBA</name>
<comment type="caution">
    <text evidence="4">The sequence shown here is derived from an EMBL/GenBank/DDBJ whole genome shotgun (WGS) entry which is preliminary data.</text>
</comment>
<evidence type="ECO:0000259" key="3">
    <source>
        <dbReference type="PROSITE" id="PS51462"/>
    </source>
</evidence>
<dbReference type="InterPro" id="IPR000086">
    <property type="entry name" value="NUDIX_hydrolase_dom"/>
</dbReference>
<feature type="region of interest" description="Disordered" evidence="2">
    <location>
        <begin position="81"/>
        <end position="124"/>
    </location>
</feature>
<protein>
    <submittedName>
        <fullName evidence="4">Uridine diphosphate glucose pyrophosphatase NUDT14</fullName>
    </submittedName>
</protein>
<dbReference type="EMBL" id="CASHTH010004464">
    <property type="protein sequence ID" value="CAI8057643.1"/>
    <property type="molecule type" value="Genomic_DNA"/>
</dbReference>
<dbReference type="PROSITE" id="PS51462">
    <property type="entry name" value="NUDIX"/>
    <property type="match status" value="1"/>
</dbReference>
<evidence type="ECO:0000313" key="5">
    <source>
        <dbReference type="Proteomes" id="UP001174909"/>
    </source>
</evidence>
<evidence type="ECO:0000256" key="1">
    <source>
        <dbReference type="ARBA" id="ARBA00022801"/>
    </source>
</evidence>
<feature type="domain" description="Nudix hydrolase" evidence="3">
    <location>
        <begin position="38"/>
        <end position="242"/>
    </location>
</feature>